<name>A0A225DES2_9BACT</name>
<dbReference type="Gene3D" id="2.40.30.170">
    <property type="match status" value="1"/>
</dbReference>
<dbReference type="PANTHER" id="PTHR30158:SF23">
    <property type="entry name" value="MULTIDRUG RESISTANCE PROTEIN MEXA"/>
    <property type="match status" value="1"/>
</dbReference>
<comment type="similarity">
    <text evidence="2">Belongs to the membrane fusion protein (MFP) (TC 8.A.1) family.</text>
</comment>
<dbReference type="Gene3D" id="2.40.50.100">
    <property type="match status" value="1"/>
</dbReference>
<evidence type="ECO:0000313" key="6">
    <source>
        <dbReference type="EMBL" id="OWK34885.1"/>
    </source>
</evidence>
<dbReference type="InterPro" id="IPR058627">
    <property type="entry name" value="MdtA-like_C"/>
</dbReference>
<evidence type="ECO:0000256" key="2">
    <source>
        <dbReference type="ARBA" id="ARBA00009477"/>
    </source>
</evidence>
<proteinExistence type="inferred from homology"/>
<dbReference type="Pfam" id="PF25967">
    <property type="entry name" value="RND-MFP_C"/>
    <property type="match status" value="1"/>
</dbReference>
<feature type="domain" description="Multidrug resistance protein MdtA-like C-terminal permuted SH3" evidence="5">
    <location>
        <begin position="292"/>
        <end position="352"/>
    </location>
</feature>
<keyword evidence="7" id="KW-1185">Reference proteome</keyword>
<dbReference type="GO" id="GO:0046677">
    <property type="term" value="P:response to antibiotic"/>
    <property type="evidence" value="ECO:0007669"/>
    <property type="project" value="TreeGrafter"/>
</dbReference>
<dbReference type="AlphaFoldDB" id="A0A225DES2"/>
<dbReference type="SUPFAM" id="SSF111369">
    <property type="entry name" value="HlyD-like secretion proteins"/>
    <property type="match status" value="1"/>
</dbReference>
<accession>A0A225DES2</accession>
<comment type="caution">
    <text evidence="6">The sequence shown here is derived from an EMBL/GenBank/DDBJ whole genome shotgun (WGS) entry which is preliminary data.</text>
</comment>
<evidence type="ECO:0000313" key="7">
    <source>
        <dbReference type="Proteomes" id="UP000214646"/>
    </source>
</evidence>
<evidence type="ECO:0000256" key="1">
    <source>
        <dbReference type="ARBA" id="ARBA00004196"/>
    </source>
</evidence>
<protein>
    <submittedName>
        <fullName evidence="6">Putative Co/Zn/Cd efflux system membrane fusion protein</fullName>
    </submittedName>
</protein>
<dbReference type="Gene3D" id="2.40.420.20">
    <property type="match status" value="1"/>
</dbReference>
<dbReference type="Proteomes" id="UP000214646">
    <property type="component" value="Unassembled WGS sequence"/>
</dbReference>
<dbReference type="Gene3D" id="1.10.287.470">
    <property type="entry name" value="Helix hairpin bin"/>
    <property type="match status" value="1"/>
</dbReference>
<feature type="region of interest" description="Disordered" evidence="3">
    <location>
        <begin position="18"/>
        <end position="44"/>
    </location>
</feature>
<organism evidence="6 7">
    <name type="scientific">Fimbriiglobus ruber</name>
    <dbReference type="NCBI Taxonomy" id="1908690"/>
    <lineage>
        <taxon>Bacteria</taxon>
        <taxon>Pseudomonadati</taxon>
        <taxon>Planctomycetota</taxon>
        <taxon>Planctomycetia</taxon>
        <taxon>Gemmatales</taxon>
        <taxon>Gemmataceae</taxon>
        <taxon>Fimbriiglobus</taxon>
    </lineage>
</organism>
<dbReference type="NCBIfam" id="TIGR01730">
    <property type="entry name" value="RND_mfp"/>
    <property type="match status" value="1"/>
</dbReference>
<dbReference type="InterPro" id="IPR006143">
    <property type="entry name" value="RND_pump_MFP"/>
</dbReference>
<dbReference type="PANTHER" id="PTHR30158">
    <property type="entry name" value="ACRA/E-RELATED COMPONENT OF DRUG EFFLUX TRANSPORTER"/>
    <property type="match status" value="1"/>
</dbReference>
<gene>
    <name evidence="6" type="ORF">FRUB_09727</name>
</gene>
<sequence>MRTHRIVWVFGLAVGGGGASPDARGQAPAEPGVKPGAAGTDPLRPKVVVTSPRVTDVVVTHRYAGQILAQRHIEVRALQDGQLEPIPVKEGQAVKRGDVLFRVSPILYKARLDTELAEVRVARLEFDNLKKLAATDPPVVSQREVALSEAKLAKAQAKADLAAAELDFTTVRAPFDGLLDRLMIHEGSLVERKDVLTTLSDNSVMWVYFNVPEARYLDYMGNMDQRHEDQRTELVLANDSKFKYAASKAVTVEGRFNNGTGNIPFRADFPNPDRLLRHGQTGTVLFCRTVKNATVIPQRVTFEILDGRYVYVVGKDNEVHPRKIVVQHEVDDLFVVNKGLDVNDKIVLEGIQLISDGDRVEVEFRKPEEAARRPKTGREK</sequence>
<evidence type="ECO:0000259" key="5">
    <source>
        <dbReference type="Pfam" id="PF25967"/>
    </source>
</evidence>
<dbReference type="GO" id="GO:0005886">
    <property type="term" value="C:plasma membrane"/>
    <property type="evidence" value="ECO:0007669"/>
    <property type="project" value="TreeGrafter"/>
</dbReference>
<dbReference type="GO" id="GO:0030313">
    <property type="term" value="C:cell envelope"/>
    <property type="evidence" value="ECO:0007669"/>
    <property type="project" value="UniProtKB-SubCell"/>
</dbReference>
<dbReference type="EMBL" id="NIDE01000019">
    <property type="protein sequence ID" value="OWK34885.1"/>
    <property type="molecule type" value="Genomic_DNA"/>
</dbReference>
<evidence type="ECO:0000259" key="4">
    <source>
        <dbReference type="Pfam" id="PF25917"/>
    </source>
</evidence>
<evidence type="ECO:0000256" key="3">
    <source>
        <dbReference type="SAM" id="MobiDB-lite"/>
    </source>
</evidence>
<feature type="domain" description="Multidrug resistance protein MdtA-like barrel-sandwich hybrid" evidence="4">
    <location>
        <begin position="71"/>
        <end position="192"/>
    </location>
</feature>
<comment type="subcellular location">
    <subcellularLocation>
        <location evidence="1">Cell envelope</location>
    </subcellularLocation>
</comment>
<reference evidence="7" key="1">
    <citation type="submission" date="2017-06" db="EMBL/GenBank/DDBJ databases">
        <title>Genome analysis of Fimbriiglobus ruber SP5, the first member of the order Planctomycetales with confirmed chitinolytic capability.</title>
        <authorList>
            <person name="Ravin N.V."/>
            <person name="Rakitin A.L."/>
            <person name="Ivanova A.A."/>
            <person name="Beletsky A.V."/>
            <person name="Kulichevskaya I.S."/>
            <person name="Mardanov A.V."/>
            <person name="Dedysh S.N."/>
        </authorList>
    </citation>
    <scope>NUCLEOTIDE SEQUENCE [LARGE SCALE GENOMIC DNA]</scope>
    <source>
        <strain evidence="7">SP5</strain>
    </source>
</reference>
<dbReference type="GO" id="GO:0022857">
    <property type="term" value="F:transmembrane transporter activity"/>
    <property type="evidence" value="ECO:0007669"/>
    <property type="project" value="InterPro"/>
</dbReference>
<dbReference type="Pfam" id="PF25917">
    <property type="entry name" value="BSH_RND"/>
    <property type="match status" value="1"/>
</dbReference>
<dbReference type="InterPro" id="IPR058625">
    <property type="entry name" value="MdtA-like_BSH"/>
</dbReference>